<reference evidence="12" key="1">
    <citation type="journal article" date="2022" name="DNA Res.">
        <title>Genome analysis of five recently described species of the CUG-Ser clade uncovers Candida theae as a new hybrid lineage with pathogenic potential in the Candida parapsilosis species complex.</title>
        <authorList>
            <person name="Mixao V."/>
            <person name="Del Olmo V."/>
            <person name="Hegedusova E."/>
            <person name="Saus E."/>
            <person name="Pryszcz L."/>
            <person name="Cillingova A."/>
            <person name="Nosek J."/>
            <person name="Gabaldon T."/>
        </authorList>
    </citation>
    <scope>NUCLEOTIDE SEQUENCE</scope>
    <source>
        <strain evidence="12">CBS 10844</strain>
    </source>
</reference>
<feature type="compositionally biased region" description="Basic and acidic residues" evidence="11">
    <location>
        <begin position="1"/>
        <end position="34"/>
    </location>
</feature>
<evidence type="ECO:0000256" key="10">
    <source>
        <dbReference type="SAM" id="Coils"/>
    </source>
</evidence>
<keyword evidence="7 9" id="KW-0687">Ribonucleoprotein</keyword>
<dbReference type="GeneID" id="73379783"/>
<keyword evidence="6 9" id="KW-0539">Nucleus</keyword>
<feature type="compositionally biased region" description="Polar residues" evidence="11">
    <location>
        <begin position="55"/>
        <end position="65"/>
    </location>
</feature>
<feature type="coiled-coil region" evidence="10">
    <location>
        <begin position="186"/>
        <end position="225"/>
    </location>
</feature>
<organism evidence="12 13">
    <name type="scientific">Candida oxycetoniae</name>
    <dbReference type="NCBI Taxonomy" id="497107"/>
    <lineage>
        <taxon>Eukaryota</taxon>
        <taxon>Fungi</taxon>
        <taxon>Dikarya</taxon>
        <taxon>Ascomycota</taxon>
        <taxon>Saccharomycotina</taxon>
        <taxon>Pichiomycetes</taxon>
        <taxon>Debaryomycetaceae</taxon>
        <taxon>Candida/Lodderomyces clade</taxon>
        <taxon>Candida</taxon>
    </lineage>
</organism>
<proteinExistence type="inferred from homology"/>
<gene>
    <name evidence="12" type="ORF">KGF56_002166</name>
</gene>
<dbReference type="AlphaFoldDB" id="A0AAI9WY48"/>
<dbReference type="PANTHER" id="PTHR21738">
    <property type="entry name" value="RIBOSOMAL RNA PROCESSING PROTEIN 36 HOMOLOG"/>
    <property type="match status" value="1"/>
</dbReference>
<feature type="compositionally biased region" description="Basic and acidic residues" evidence="11">
    <location>
        <begin position="66"/>
        <end position="83"/>
    </location>
</feature>
<dbReference type="InterPro" id="IPR009292">
    <property type="entry name" value="RRP36"/>
</dbReference>
<protein>
    <recommendedName>
        <fullName evidence="9">rRNA biogenesis protein RRP36</fullName>
    </recommendedName>
</protein>
<comment type="similarity">
    <text evidence="2 9">Belongs to the RRP36 family.</text>
</comment>
<keyword evidence="4 9" id="KW-0698">rRNA processing</keyword>
<dbReference type="GO" id="GO:0005730">
    <property type="term" value="C:nucleolus"/>
    <property type="evidence" value="ECO:0007669"/>
    <property type="project" value="UniProtKB-SubCell"/>
</dbReference>
<sequence>MLRDKKRPVFKDEDSSDEDVRHYRDPATKSRGEWQGEEESEEESEGQDDIMSKLSFGTLNKMQSKLQREDSRKGERINRRNGRDVINIGDRGVSEDSQDSEDSEESESDTAPKVSTSTKKKTSKHAPAVSSSKKPVSKIREIPGLPSRKTHTLYKDIRFDAAYGKADLNQARKNYAFLDDYRRDEISKMEDILKDKKSKLNQHEREEIERQLQSLKSRMDSLKNRDIENSILSEYKKKQYQNVKNGSATQPYFLKRSEQRKILKKAKYDSMKPRQREKAMERKRKKRLGKEFRQLEFRVNNQ</sequence>
<feature type="region of interest" description="Disordered" evidence="11">
    <location>
        <begin position="1"/>
        <end position="144"/>
    </location>
</feature>
<evidence type="ECO:0000256" key="2">
    <source>
        <dbReference type="ARBA" id="ARBA00009418"/>
    </source>
</evidence>
<dbReference type="RefSeq" id="XP_049180746.1">
    <property type="nucleotide sequence ID" value="XM_049323366.1"/>
</dbReference>
<dbReference type="GO" id="GO:0030686">
    <property type="term" value="C:90S preribosome"/>
    <property type="evidence" value="ECO:0007669"/>
    <property type="project" value="TreeGrafter"/>
</dbReference>
<keyword evidence="13" id="KW-1185">Reference proteome</keyword>
<comment type="subunit">
    <text evidence="9">Associates with 90S and pre-40S pre-ribosomal particles.</text>
</comment>
<evidence type="ECO:0000256" key="11">
    <source>
        <dbReference type="SAM" id="MobiDB-lite"/>
    </source>
</evidence>
<evidence type="ECO:0000256" key="8">
    <source>
        <dbReference type="ARBA" id="ARBA00025053"/>
    </source>
</evidence>
<feature type="compositionally biased region" description="Acidic residues" evidence="11">
    <location>
        <begin position="96"/>
        <end position="108"/>
    </location>
</feature>
<accession>A0AAI9WY48</accession>
<keyword evidence="3 9" id="KW-0690">Ribosome biogenesis</keyword>
<evidence type="ECO:0000256" key="5">
    <source>
        <dbReference type="ARBA" id="ARBA00023054"/>
    </source>
</evidence>
<feature type="compositionally biased region" description="Acidic residues" evidence="11">
    <location>
        <begin position="35"/>
        <end position="48"/>
    </location>
</feature>
<evidence type="ECO:0000313" key="13">
    <source>
        <dbReference type="Proteomes" id="UP001202479"/>
    </source>
</evidence>
<evidence type="ECO:0000256" key="6">
    <source>
        <dbReference type="ARBA" id="ARBA00023242"/>
    </source>
</evidence>
<dbReference type="GO" id="GO:0000462">
    <property type="term" value="P:maturation of SSU-rRNA from tricistronic rRNA transcript (SSU-rRNA, 5.8S rRNA, LSU-rRNA)"/>
    <property type="evidence" value="ECO:0007669"/>
    <property type="project" value="TreeGrafter"/>
</dbReference>
<feature type="region of interest" description="Disordered" evidence="11">
    <location>
        <begin position="263"/>
        <end position="302"/>
    </location>
</feature>
<dbReference type="EMBL" id="JAHUZD010000070">
    <property type="protein sequence ID" value="KAI3405001.2"/>
    <property type="molecule type" value="Genomic_DNA"/>
</dbReference>
<comment type="subcellular location">
    <subcellularLocation>
        <location evidence="1 9">Nucleus</location>
        <location evidence="1 9">Nucleolus</location>
    </subcellularLocation>
</comment>
<evidence type="ECO:0000256" key="9">
    <source>
        <dbReference type="RuleBase" id="RU368027"/>
    </source>
</evidence>
<dbReference type="PANTHER" id="PTHR21738:SF0">
    <property type="entry name" value="RIBOSOMAL RNA PROCESSING PROTEIN 36 HOMOLOG"/>
    <property type="match status" value="1"/>
</dbReference>
<comment type="caution">
    <text evidence="12">The sequence shown here is derived from an EMBL/GenBank/DDBJ whole genome shotgun (WGS) entry which is preliminary data.</text>
</comment>
<evidence type="ECO:0000313" key="12">
    <source>
        <dbReference type="EMBL" id="KAI3405001.2"/>
    </source>
</evidence>
<dbReference type="Pfam" id="PF06102">
    <property type="entry name" value="RRP36"/>
    <property type="match status" value="1"/>
</dbReference>
<evidence type="ECO:0000256" key="7">
    <source>
        <dbReference type="ARBA" id="ARBA00023274"/>
    </source>
</evidence>
<evidence type="ECO:0000256" key="4">
    <source>
        <dbReference type="ARBA" id="ARBA00022552"/>
    </source>
</evidence>
<evidence type="ECO:0000256" key="1">
    <source>
        <dbReference type="ARBA" id="ARBA00004604"/>
    </source>
</evidence>
<dbReference type="Proteomes" id="UP001202479">
    <property type="component" value="Unassembled WGS sequence"/>
</dbReference>
<name>A0AAI9WY48_9ASCO</name>
<comment type="function">
    <text evidence="8 9">Component of the 90S pre-ribosome involved in the maturation of rRNAs. Required for early cleavages of the pre-RNAs in the 40S ribosomal subunit maturation pathway.</text>
</comment>
<evidence type="ECO:0000256" key="3">
    <source>
        <dbReference type="ARBA" id="ARBA00022517"/>
    </source>
</evidence>
<keyword evidence="5 10" id="KW-0175">Coiled coil</keyword>
<feature type="compositionally biased region" description="Basic and acidic residues" evidence="11">
    <location>
        <begin position="263"/>
        <end position="280"/>
    </location>
</feature>